<sequence>MRTGPHETATERTAVQSAAATFNVHAVSEDQAVCRSPCTTAFAETPSVSGADNLDRQEFWTAVSEKGCCDAFSHRPSPSPEARLFLPPREALPSGSITMCGGEEAGVITSLLRSMAEEEGSLPDDAPKTAYYDGNSRRGAVTHGPQ</sequence>
<evidence type="ECO:0000313" key="3">
    <source>
        <dbReference type="Proteomes" id="UP000194127"/>
    </source>
</evidence>
<feature type="region of interest" description="Disordered" evidence="1">
    <location>
        <begin position="116"/>
        <end position="146"/>
    </location>
</feature>
<dbReference type="GeneID" id="36325902"/>
<evidence type="ECO:0000256" key="1">
    <source>
        <dbReference type="SAM" id="MobiDB-lite"/>
    </source>
</evidence>
<dbReference type="RefSeq" id="XP_024337588.1">
    <property type="nucleotide sequence ID" value="XM_024480952.1"/>
</dbReference>
<dbReference type="Proteomes" id="UP000194127">
    <property type="component" value="Unassembled WGS sequence"/>
</dbReference>
<dbReference type="AlphaFoldDB" id="A0A1X6MWQ3"/>
<organism evidence="2 3">
    <name type="scientific">Postia placenta MAD-698-R-SB12</name>
    <dbReference type="NCBI Taxonomy" id="670580"/>
    <lineage>
        <taxon>Eukaryota</taxon>
        <taxon>Fungi</taxon>
        <taxon>Dikarya</taxon>
        <taxon>Basidiomycota</taxon>
        <taxon>Agaricomycotina</taxon>
        <taxon>Agaricomycetes</taxon>
        <taxon>Polyporales</taxon>
        <taxon>Adustoporiaceae</taxon>
        <taxon>Rhodonia</taxon>
    </lineage>
</organism>
<keyword evidence="3" id="KW-1185">Reference proteome</keyword>
<dbReference type="EMBL" id="KZ110599">
    <property type="protein sequence ID" value="OSX60794.1"/>
    <property type="molecule type" value="Genomic_DNA"/>
</dbReference>
<gene>
    <name evidence="2" type="ORF">POSPLADRAFT_1057742</name>
</gene>
<protein>
    <submittedName>
        <fullName evidence="2">Uncharacterized protein</fullName>
    </submittedName>
</protein>
<proteinExistence type="predicted"/>
<evidence type="ECO:0000313" key="2">
    <source>
        <dbReference type="EMBL" id="OSX60794.1"/>
    </source>
</evidence>
<accession>A0A1X6MWQ3</accession>
<reference evidence="2 3" key="1">
    <citation type="submission" date="2017-04" db="EMBL/GenBank/DDBJ databases">
        <title>Genome Sequence of the Model Brown-Rot Fungus Postia placenta SB12.</title>
        <authorList>
            <consortium name="DOE Joint Genome Institute"/>
            <person name="Gaskell J."/>
            <person name="Kersten P."/>
            <person name="Larrondo L.F."/>
            <person name="Canessa P."/>
            <person name="Martinez D."/>
            <person name="Hibbett D."/>
            <person name="Schmoll M."/>
            <person name="Kubicek C.P."/>
            <person name="Martinez A.T."/>
            <person name="Yadav J."/>
            <person name="Master E."/>
            <person name="Magnuson J.K."/>
            <person name="James T."/>
            <person name="Yaver D."/>
            <person name="Berka R."/>
            <person name="Labutti K."/>
            <person name="Lipzen A."/>
            <person name="Aerts A."/>
            <person name="Barry K."/>
            <person name="Henrissat B."/>
            <person name="Blanchette R."/>
            <person name="Grigoriev I."/>
            <person name="Cullen D."/>
        </authorList>
    </citation>
    <scope>NUCLEOTIDE SEQUENCE [LARGE SCALE GENOMIC DNA]</scope>
    <source>
        <strain evidence="2 3">MAD-698-R-SB12</strain>
    </source>
</reference>
<name>A0A1X6MWQ3_9APHY</name>